<evidence type="ECO:0000313" key="3">
    <source>
        <dbReference type="EMBL" id="RAI79161.1"/>
    </source>
</evidence>
<organism evidence="3 4">
    <name type="scientific">Macrococcoides goetzii</name>
    <dbReference type="NCBI Taxonomy" id="1891097"/>
    <lineage>
        <taxon>Bacteria</taxon>
        <taxon>Bacillati</taxon>
        <taxon>Bacillota</taxon>
        <taxon>Bacilli</taxon>
        <taxon>Bacillales</taxon>
        <taxon>Staphylococcaceae</taxon>
        <taxon>Macrococcoides</taxon>
    </lineage>
</organism>
<evidence type="ECO:0000256" key="2">
    <source>
        <dbReference type="ARBA" id="ARBA00022679"/>
    </source>
</evidence>
<evidence type="ECO:0000256" key="1">
    <source>
        <dbReference type="ARBA" id="ARBA00022603"/>
    </source>
</evidence>
<dbReference type="GO" id="GO:0032259">
    <property type="term" value="P:methylation"/>
    <property type="evidence" value="ECO:0007669"/>
    <property type="project" value="UniProtKB-KW"/>
</dbReference>
<dbReference type="AlphaFoldDB" id="A0A2G5NWQ5"/>
<dbReference type="InterPro" id="IPR029063">
    <property type="entry name" value="SAM-dependent_MTases_sf"/>
</dbReference>
<reference evidence="3 4" key="1">
    <citation type="journal article" date="2018" name="Front. Microbiol.">
        <title>Description and Comparative Genomics of Macrococcus caseolyticus subsp. hominis subsp. nov., Macrococcus goetzii sp. nov., Macrococcus epidermidis sp. nov., and Macrococcus bohemicus sp. nov., Novel Macrococci From Human Clinical Material With Virulence Potential and Suspected Uptake of Foreign DNA by Natural Transformation.</title>
        <authorList>
            <person name="Maslanova I."/>
            <person name="Wertheimer Z."/>
            <person name="Sedlacek I."/>
            <person name="Svec P."/>
            <person name="Indrakova A."/>
            <person name="Kovarovic V."/>
            <person name="Schumann P."/>
            <person name="Sproer C."/>
            <person name="Kralova S."/>
            <person name="Sedo O."/>
            <person name="Kristofova L."/>
            <person name="Vrbovska V."/>
            <person name="Fuzik T."/>
            <person name="Petras P."/>
            <person name="Zdrahal Z."/>
            <person name="Ruzickova V."/>
            <person name="Doskar J."/>
            <person name="Pantucek R."/>
        </authorList>
    </citation>
    <scope>NUCLEOTIDE SEQUENCE [LARGE SCALE GENOMIC DNA]</scope>
    <source>
        <strain evidence="3 4">CCM 4927</strain>
    </source>
</reference>
<dbReference type="Proteomes" id="UP000229523">
    <property type="component" value="Unassembled WGS sequence"/>
</dbReference>
<gene>
    <name evidence="3" type="ORF">BFS35_012475</name>
</gene>
<sequence>MDNNMYDNRSLFDKYSEMERSKKGLEAAGEWESFKEMLPELNGAAVLDLGCGYGWHCQYAVEQGAEKVVGIDISEKMLERAQAQPDADKITFINQSMDELDFEPHEFEVVMSSLAIHYLPSFKDVVEQVKEVLTINGTFIFSVEHPVFTAEGSQDWIYDEAGNKLFWPVDNYYKEGERETQFLGEEVRKYHRTLSHYLSVLIDNDFVIKGISEPEPSEKLLDEVPEMKDELRRPMMLIISARRK</sequence>
<dbReference type="PANTHER" id="PTHR43861:SF1">
    <property type="entry name" value="TRANS-ACONITATE 2-METHYLTRANSFERASE"/>
    <property type="match status" value="1"/>
</dbReference>
<dbReference type="GO" id="GO:0008168">
    <property type="term" value="F:methyltransferase activity"/>
    <property type="evidence" value="ECO:0007669"/>
    <property type="project" value="UniProtKB-KW"/>
</dbReference>
<dbReference type="EMBL" id="MJBI02000010">
    <property type="protein sequence ID" value="RAI79161.1"/>
    <property type="molecule type" value="Genomic_DNA"/>
</dbReference>
<dbReference type="Pfam" id="PF13649">
    <property type="entry name" value="Methyltransf_25"/>
    <property type="match status" value="1"/>
</dbReference>
<dbReference type="RefSeq" id="WP_099577111.1">
    <property type="nucleotide sequence ID" value="NZ_MJBI02000010.1"/>
</dbReference>
<protein>
    <submittedName>
        <fullName evidence="3">Class I SAM-dependent methyltransferase</fullName>
    </submittedName>
</protein>
<keyword evidence="2" id="KW-0808">Transferase</keyword>
<name>A0A2G5NWQ5_9STAP</name>
<comment type="caution">
    <text evidence="3">The sequence shown here is derived from an EMBL/GenBank/DDBJ whole genome shotgun (WGS) entry which is preliminary data.</text>
</comment>
<keyword evidence="4" id="KW-1185">Reference proteome</keyword>
<evidence type="ECO:0000313" key="4">
    <source>
        <dbReference type="Proteomes" id="UP000229523"/>
    </source>
</evidence>
<keyword evidence="1 3" id="KW-0489">Methyltransferase</keyword>
<dbReference type="CDD" id="cd02440">
    <property type="entry name" value="AdoMet_MTases"/>
    <property type="match status" value="1"/>
</dbReference>
<dbReference type="Gene3D" id="3.40.50.150">
    <property type="entry name" value="Vaccinia Virus protein VP39"/>
    <property type="match status" value="1"/>
</dbReference>
<dbReference type="PANTHER" id="PTHR43861">
    <property type="entry name" value="TRANS-ACONITATE 2-METHYLTRANSFERASE-RELATED"/>
    <property type="match status" value="1"/>
</dbReference>
<accession>A0A2G5NWQ5</accession>
<dbReference type="SUPFAM" id="SSF53335">
    <property type="entry name" value="S-adenosyl-L-methionine-dependent methyltransferases"/>
    <property type="match status" value="1"/>
</dbReference>
<proteinExistence type="predicted"/>
<dbReference type="InterPro" id="IPR041698">
    <property type="entry name" value="Methyltransf_25"/>
</dbReference>